<keyword evidence="7" id="KW-0472">Membrane</keyword>
<dbReference type="Proteomes" id="UP000092443">
    <property type="component" value="Unplaced"/>
</dbReference>
<dbReference type="PANTHER" id="PTHR12137">
    <property type="entry name" value="CARBOHYDRATE SULFOTRANSFERASE"/>
    <property type="match status" value="1"/>
</dbReference>
<keyword evidence="6 9" id="KW-0333">Golgi apparatus</keyword>
<keyword evidence="9" id="KW-0119">Carbohydrate metabolism</keyword>
<sequence length="380" mass="43827">MLMTKSSTTTKTKAKIKATVTTCLKSQLVSTSTSFSSIASMKLTSMSCNRFFNRQSLLIFLAALLFLCSLQIPVIRGAFEDGNNNNVKITEQSLELTQTINMQRQEYMQKQCETLGYNILDLNDLTEQQMEHMIVDRKHKLLYCYVPKVACTNWKRVLLLMNGDWHNGTNPLEIPGHVVHAEGVFKNLSSLNDTEKNQIFSEYTRFLIVRHPFERLLSAYRNKLEGRTASARYFQRRIGRQIIKAFRVNPSNHSLTHGDDVTFAEFIQYLLTPELSLSNQSNYNEHWEPITKLCNPCIMKYNLLGKFETLLDDSALALYLAGADHLTFPTGHKQSSTRKQLRKYFDPLSISAIRRLYEIYAEDFRLFDYSLEDVLGFEFG</sequence>
<dbReference type="InterPro" id="IPR018011">
    <property type="entry name" value="Carb_sulfotrans_8-10"/>
</dbReference>
<dbReference type="PANTHER" id="PTHR12137:SF54">
    <property type="entry name" value="CARBOHYDRATE SULFOTRANSFERASE"/>
    <property type="match status" value="1"/>
</dbReference>
<dbReference type="AlphaFoldDB" id="A0A9C5Z171"/>
<dbReference type="GeneID" id="119635515"/>
<dbReference type="EC" id="2.8.2.-" evidence="9"/>
<evidence type="ECO:0000256" key="2">
    <source>
        <dbReference type="ARBA" id="ARBA00006339"/>
    </source>
</evidence>
<evidence type="ECO:0000256" key="7">
    <source>
        <dbReference type="ARBA" id="ARBA00023136"/>
    </source>
</evidence>
<evidence type="ECO:0000256" key="9">
    <source>
        <dbReference type="RuleBase" id="RU364020"/>
    </source>
</evidence>
<organism evidence="10 11">
    <name type="scientific">Glossina fuscipes</name>
    <dbReference type="NCBI Taxonomy" id="7396"/>
    <lineage>
        <taxon>Eukaryota</taxon>
        <taxon>Metazoa</taxon>
        <taxon>Ecdysozoa</taxon>
        <taxon>Arthropoda</taxon>
        <taxon>Hexapoda</taxon>
        <taxon>Insecta</taxon>
        <taxon>Pterygota</taxon>
        <taxon>Neoptera</taxon>
        <taxon>Endopterygota</taxon>
        <taxon>Diptera</taxon>
        <taxon>Brachycera</taxon>
        <taxon>Muscomorpha</taxon>
        <taxon>Hippoboscoidea</taxon>
        <taxon>Glossinidae</taxon>
        <taxon>Glossina</taxon>
    </lineage>
</organism>
<name>A0A9C5Z171_9MUSC</name>
<accession>A0A9C5Z171</accession>
<keyword evidence="4" id="KW-0812">Transmembrane</keyword>
<keyword evidence="8 9" id="KW-0325">Glycoprotein</keyword>
<reference evidence="11" key="1">
    <citation type="submission" date="2025-08" db="UniProtKB">
        <authorList>
            <consortium name="RefSeq"/>
        </authorList>
    </citation>
    <scope>IDENTIFICATION</scope>
    <source>
        <tissue evidence="11">Whole body pupa</tissue>
    </source>
</reference>
<dbReference type="KEGG" id="gfs:119635515"/>
<evidence type="ECO:0000256" key="4">
    <source>
        <dbReference type="ARBA" id="ARBA00022692"/>
    </source>
</evidence>
<protein>
    <recommendedName>
        <fullName evidence="9">Carbohydrate sulfotransferase</fullName>
        <ecNumber evidence="9">2.8.2.-</ecNumber>
    </recommendedName>
</protein>
<comment type="similarity">
    <text evidence="2 9">Belongs to the sulfotransferase 2 family.</text>
</comment>
<evidence type="ECO:0000313" key="10">
    <source>
        <dbReference type="Proteomes" id="UP000092443"/>
    </source>
</evidence>
<dbReference type="RefSeq" id="XP_037886272.1">
    <property type="nucleotide sequence ID" value="XM_038030344.1"/>
</dbReference>
<evidence type="ECO:0000256" key="3">
    <source>
        <dbReference type="ARBA" id="ARBA00022679"/>
    </source>
</evidence>
<gene>
    <name evidence="11" type="primary">LOC119635515</name>
</gene>
<evidence type="ECO:0000256" key="1">
    <source>
        <dbReference type="ARBA" id="ARBA00004323"/>
    </source>
</evidence>
<dbReference type="SUPFAM" id="SSF52540">
    <property type="entry name" value="P-loop containing nucleoside triphosphate hydrolases"/>
    <property type="match status" value="1"/>
</dbReference>
<dbReference type="Pfam" id="PF03567">
    <property type="entry name" value="Sulfotransfer_2"/>
    <property type="match status" value="1"/>
</dbReference>
<keyword evidence="10" id="KW-1185">Reference proteome</keyword>
<evidence type="ECO:0000256" key="5">
    <source>
        <dbReference type="ARBA" id="ARBA00022989"/>
    </source>
</evidence>
<proteinExistence type="inferred from homology"/>
<dbReference type="InterPro" id="IPR005331">
    <property type="entry name" value="Sulfotransferase"/>
</dbReference>
<dbReference type="InterPro" id="IPR027417">
    <property type="entry name" value="P-loop_NTPase"/>
</dbReference>
<comment type="subcellular location">
    <subcellularLocation>
        <location evidence="1 9">Golgi apparatus membrane</location>
        <topology evidence="1 9">Single-pass type II membrane protein</topology>
    </subcellularLocation>
</comment>
<keyword evidence="5" id="KW-1133">Transmembrane helix</keyword>
<evidence type="ECO:0000256" key="8">
    <source>
        <dbReference type="ARBA" id="ARBA00023180"/>
    </source>
</evidence>
<keyword evidence="9" id="KW-0735">Signal-anchor</keyword>
<dbReference type="GO" id="GO:0016051">
    <property type="term" value="P:carbohydrate biosynthetic process"/>
    <property type="evidence" value="ECO:0007669"/>
    <property type="project" value="InterPro"/>
</dbReference>
<dbReference type="GO" id="GO:0000139">
    <property type="term" value="C:Golgi membrane"/>
    <property type="evidence" value="ECO:0007669"/>
    <property type="project" value="UniProtKB-SubCell"/>
</dbReference>
<keyword evidence="3 9" id="KW-0808">Transferase</keyword>
<evidence type="ECO:0000256" key="6">
    <source>
        <dbReference type="ARBA" id="ARBA00023034"/>
    </source>
</evidence>
<evidence type="ECO:0000313" key="11">
    <source>
        <dbReference type="RefSeq" id="XP_037886272.1"/>
    </source>
</evidence>
<dbReference type="GO" id="GO:0008146">
    <property type="term" value="F:sulfotransferase activity"/>
    <property type="evidence" value="ECO:0007669"/>
    <property type="project" value="InterPro"/>
</dbReference>